<dbReference type="PROSITE" id="PS51159">
    <property type="entry name" value="CBM21"/>
    <property type="match status" value="1"/>
</dbReference>
<dbReference type="InterPro" id="IPR038175">
    <property type="entry name" value="CBM21_dom_sf"/>
</dbReference>
<dbReference type="Gene3D" id="3.30.160.60">
    <property type="entry name" value="Classic Zinc Finger"/>
    <property type="match status" value="1"/>
</dbReference>
<dbReference type="InterPro" id="IPR005036">
    <property type="entry name" value="CBM21_dom"/>
</dbReference>
<feature type="region of interest" description="Disordered" evidence="1">
    <location>
        <begin position="449"/>
        <end position="484"/>
    </location>
</feature>
<reference evidence="3 4" key="1">
    <citation type="submission" date="2015-10" db="EMBL/GenBank/DDBJ databases">
        <title>Full genome of DAOMC 229536 Phialocephala scopiformis, a fungal endophyte of spruce producing the potent anti-insectan compound rugulosin.</title>
        <authorList>
            <consortium name="DOE Joint Genome Institute"/>
            <person name="Walker A.K."/>
            <person name="Frasz S.L."/>
            <person name="Seifert K.A."/>
            <person name="Miller J.D."/>
            <person name="Mondo S.J."/>
            <person name="Labutti K."/>
            <person name="Lipzen A."/>
            <person name="Dockter R."/>
            <person name="Kennedy M."/>
            <person name="Grigoriev I.V."/>
            <person name="Spatafora J.W."/>
        </authorList>
    </citation>
    <scope>NUCLEOTIDE SEQUENCE [LARGE SCALE GENOMIC DNA]</scope>
    <source>
        <strain evidence="3 4">CBS 120377</strain>
    </source>
</reference>
<dbReference type="Pfam" id="PF03370">
    <property type="entry name" value="CBM_21"/>
    <property type="match status" value="1"/>
</dbReference>
<dbReference type="PANTHER" id="PTHR12307:SF36">
    <property type="entry name" value="GLYCOGEN-BINDING SUBUNIT 76A"/>
    <property type="match status" value="1"/>
</dbReference>
<dbReference type="OrthoDB" id="5305647at2759"/>
<dbReference type="GO" id="GO:2001069">
    <property type="term" value="F:glycogen binding"/>
    <property type="evidence" value="ECO:0007669"/>
    <property type="project" value="TreeGrafter"/>
</dbReference>
<dbReference type="GO" id="GO:0005979">
    <property type="term" value="P:regulation of glycogen biosynthetic process"/>
    <property type="evidence" value="ECO:0007669"/>
    <property type="project" value="TreeGrafter"/>
</dbReference>
<feature type="compositionally biased region" description="Pro residues" evidence="1">
    <location>
        <begin position="318"/>
        <end position="328"/>
    </location>
</feature>
<evidence type="ECO:0000259" key="2">
    <source>
        <dbReference type="PROSITE" id="PS51159"/>
    </source>
</evidence>
<feature type="region of interest" description="Disordered" evidence="1">
    <location>
        <begin position="56"/>
        <end position="85"/>
    </location>
</feature>
<dbReference type="AlphaFoldDB" id="A0A194X6B0"/>
<dbReference type="Proteomes" id="UP000070700">
    <property type="component" value="Unassembled WGS sequence"/>
</dbReference>
<name>A0A194X6B0_MOLSC</name>
<gene>
    <name evidence="3" type="ORF">LY89DRAFT_93794</name>
</gene>
<feature type="region of interest" description="Disordered" evidence="1">
    <location>
        <begin position="244"/>
        <end position="266"/>
    </location>
</feature>
<feature type="region of interest" description="Disordered" evidence="1">
    <location>
        <begin position="670"/>
        <end position="689"/>
    </location>
</feature>
<dbReference type="SMART" id="SM00355">
    <property type="entry name" value="ZnF_C2H2"/>
    <property type="match status" value="2"/>
</dbReference>
<dbReference type="PANTHER" id="PTHR12307">
    <property type="entry name" value="PROTEIN PHOSPHATASE 1 REGULATORY SUBUNIT"/>
    <property type="match status" value="1"/>
</dbReference>
<feature type="region of interest" description="Disordered" evidence="1">
    <location>
        <begin position="308"/>
        <end position="334"/>
    </location>
</feature>
<sequence length="712" mass="79527">MPGDSGSVVLNSDTRQVYGHIVVGSTVSRTAYIIPASNILNDLTRREEIITRNVVELATSTPQTEDSKEEATPNTSELQLPPDSIDLPPASSYVSQGLGYPDDTSLCTYDPSLCSEVESLFFSDDDSIASSNSSVGGFFSSAISEIVDLFLHSELQELYPAAISKLGPEKFQRNFRRLLLRYGRQLLQEASYNLEREVAVLVRRSATQITVQIRESIAQNENTLKGSSNVAGLNEWLKTVKSLEDEKDDDDLSGSSGSEDWEPDNASLSTFEGVKSFMVTGRAFSDLCETFQMWLKVGEDRKEIAPNITSENTHDDPPPTPSQAPQAPPKDSDDRFICTYPACDKNLTFKRFSDWQTHMDQHTRPYQCKVPGCKRNAGFATKGVLNRHIRIVHGGVVSASSSVLPDGSQARDIASNVSENIEASDYIAGHGTSDVPSALMNYETKTLQTYNKPKHTPPVSDDEDNAIDQPERPDKGKQPRDVSKSMFSKAVHFDTTLEQVRHLLQIDRPLAVEEAGSSPFEGFESDGDFPFPDPFPDDEFLWEIVVSNFPDETPERLQLPVRVQRVGRGSDAKNLVGSVVVANLGYDKHVVARFTLDYWKTTSEVVAEYNTDVRLSKYNEHDRFKFKIKVADQYNLEAKTMFFCVKYNVNGQEYWDNNNGNNFQVDFRKKRKPQSKEPQDSKSECGGLSPKVEKSRVFCKSGIGWRSRKASN</sequence>
<evidence type="ECO:0000256" key="1">
    <source>
        <dbReference type="SAM" id="MobiDB-lite"/>
    </source>
</evidence>
<dbReference type="GeneID" id="28833249"/>
<dbReference type="GO" id="GO:0008157">
    <property type="term" value="F:protein phosphatase 1 binding"/>
    <property type="evidence" value="ECO:0007669"/>
    <property type="project" value="TreeGrafter"/>
</dbReference>
<dbReference type="Gene3D" id="2.60.40.2440">
    <property type="entry name" value="Carbohydrate binding type-21 domain"/>
    <property type="match status" value="1"/>
</dbReference>
<keyword evidence="4" id="KW-1185">Reference proteome</keyword>
<dbReference type="STRING" id="149040.A0A194X6B0"/>
<accession>A0A194X6B0</accession>
<organism evidence="3 4">
    <name type="scientific">Mollisia scopiformis</name>
    <name type="common">Conifer needle endophyte fungus</name>
    <name type="synonym">Phialocephala scopiformis</name>
    <dbReference type="NCBI Taxonomy" id="149040"/>
    <lineage>
        <taxon>Eukaryota</taxon>
        <taxon>Fungi</taxon>
        <taxon>Dikarya</taxon>
        <taxon>Ascomycota</taxon>
        <taxon>Pezizomycotina</taxon>
        <taxon>Leotiomycetes</taxon>
        <taxon>Helotiales</taxon>
        <taxon>Mollisiaceae</taxon>
        <taxon>Mollisia</taxon>
    </lineage>
</organism>
<dbReference type="InParanoid" id="A0A194X6B0"/>
<dbReference type="KEGG" id="psco:LY89DRAFT_93794"/>
<dbReference type="GO" id="GO:0000164">
    <property type="term" value="C:protein phosphatase type 1 complex"/>
    <property type="evidence" value="ECO:0007669"/>
    <property type="project" value="TreeGrafter"/>
</dbReference>
<dbReference type="EMBL" id="KQ947417">
    <property type="protein sequence ID" value="KUJ15716.1"/>
    <property type="molecule type" value="Genomic_DNA"/>
</dbReference>
<dbReference type="RefSeq" id="XP_018070071.1">
    <property type="nucleotide sequence ID" value="XM_018223523.1"/>
</dbReference>
<dbReference type="InterPro" id="IPR050782">
    <property type="entry name" value="PP1_regulatory_subunit_3"/>
</dbReference>
<protein>
    <recommendedName>
        <fullName evidence="2">CBM21 domain-containing protein</fullName>
    </recommendedName>
</protein>
<proteinExistence type="predicted"/>
<feature type="domain" description="CBM21" evidence="2">
    <location>
        <begin position="555"/>
        <end position="666"/>
    </location>
</feature>
<evidence type="ECO:0000313" key="4">
    <source>
        <dbReference type="Proteomes" id="UP000070700"/>
    </source>
</evidence>
<feature type="compositionally biased region" description="Basic and acidic residues" evidence="1">
    <location>
        <begin position="674"/>
        <end position="683"/>
    </location>
</feature>
<evidence type="ECO:0000313" key="3">
    <source>
        <dbReference type="EMBL" id="KUJ15716.1"/>
    </source>
</evidence>
<feature type="compositionally biased region" description="Basic and acidic residues" evidence="1">
    <location>
        <begin position="469"/>
        <end position="483"/>
    </location>
</feature>
<dbReference type="InterPro" id="IPR013087">
    <property type="entry name" value="Znf_C2H2_type"/>
</dbReference>